<sequence>MTGASRGQAQRPVNPIVAKAAAQVREAKARRRKLPDVPQWDCAGQLTLFVAEGESR</sequence>
<keyword evidence="2" id="KW-1185">Reference proteome</keyword>
<reference evidence="1 2" key="1">
    <citation type="submission" date="2018-07" db="EMBL/GenBank/DDBJ databases">
        <title>Genomic Encyclopedia of Type Strains, Phase IV (KMG-IV): sequencing the most valuable type-strain genomes for metagenomic binning, comparative biology and taxonomic classification.</title>
        <authorList>
            <person name="Goeker M."/>
        </authorList>
    </citation>
    <scope>NUCLEOTIDE SEQUENCE [LARGE SCALE GENOMIC DNA]</scope>
    <source>
        <strain evidence="1 2">DSM 44952</strain>
    </source>
</reference>
<name>A0A370H371_9NOCA</name>
<dbReference type="STRING" id="1210089.GCA_001613165_04484"/>
<dbReference type="AlphaFoldDB" id="A0A370H371"/>
<proteinExistence type="predicted"/>
<dbReference type="Proteomes" id="UP000255355">
    <property type="component" value="Unassembled WGS sequence"/>
</dbReference>
<organism evidence="1 2">
    <name type="scientific">Nocardia mexicana</name>
    <dbReference type="NCBI Taxonomy" id="279262"/>
    <lineage>
        <taxon>Bacteria</taxon>
        <taxon>Bacillati</taxon>
        <taxon>Actinomycetota</taxon>
        <taxon>Actinomycetes</taxon>
        <taxon>Mycobacteriales</taxon>
        <taxon>Nocardiaceae</taxon>
        <taxon>Nocardia</taxon>
    </lineage>
</organism>
<comment type="caution">
    <text evidence="1">The sequence shown here is derived from an EMBL/GenBank/DDBJ whole genome shotgun (WGS) entry which is preliminary data.</text>
</comment>
<evidence type="ECO:0000313" key="1">
    <source>
        <dbReference type="EMBL" id="RDI48533.1"/>
    </source>
</evidence>
<dbReference type="EMBL" id="QQAZ01000008">
    <property type="protein sequence ID" value="RDI48533.1"/>
    <property type="molecule type" value="Genomic_DNA"/>
</dbReference>
<dbReference type="RefSeq" id="WP_157123979.1">
    <property type="nucleotide sequence ID" value="NZ_QQAZ01000008.1"/>
</dbReference>
<evidence type="ECO:0000313" key="2">
    <source>
        <dbReference type="Proteomes" id="UP000255355"/>
    </source>
</evidence>
<accession>A0A370H371</accession>
<gene>
    <name evidence="1" type="ORF">DFR68_108366</name>
</gene>
<protein>
    <submittedName>
        <fullName evidence="1">Uncharacterized protein</fullName>
    </submittedName>
</protein>